<dbReference type="EMBL" id="SHKX01000010">
    <property type="protein sequence ID" value="RZU47680.1"/>
    <property type="molecule type" value="Genomic_DNA"/>
</dbReference>
<dbReference type="InterPro" id="IPR036291">
    <property type="entry name" value="NAD(P)-bd_dom_sf"/>
</dbReference>
<evidence type="ECO:0000313" key="6">
    <source>
        <dbReference type="Proteomes" id="UP000292423"/>
    </source>
</evidence>
<name>A0A4Q7ZAT3_9GAMM</name>
<dbReference type="AlphaFoldDB" id="A0A4Q7ZAT3"/>
<dbReference type="Proteomes" id="UP000292423">
    <property type="component" value="Unassembled WGS sequence"/>
</dbReference>
<dbReference type="FunFam" id="3.40.50.720:FF:000084">
    <property type="entry name" value="Short-chain dehydrogenase reductase"/>
    <property type="match status" value="1"/>
</dbReference>
<accession>A0A4Q7ZAT3</accession>
<organism evidence="5 6">
    <name type="scientific">Fluviicoccus keumensis</name>
    <dbReference type="NCBI Taxonomy" id="1435465"/>
    <lineage>
        <taxon>Bacteria</taxon>
        <taxon>Pseudomonadati</taxon>
        <taxon>Pseudomonadota</taxon>
        <taxon>Gammaproteobacteria</taxon>
        <taxon>Moraxellales</taxon>
        <taxon>Moraxellaceae</taxon>
        <taxon>Fluviicoccus</taxon>
    </lineage>
</organism>
<dbReference type="CDD" id="cd05233">
    <property type="entry name" value="SDR_c"/>
    <property type="match status" value="1"/>
</dbReference>
<evidence type="ECO:0000256" key="2">
    <source>
        <dbReference type="ARBA" id="ARBA00023002"/>
    </source>
</evidence>
<sequence length="280" mass="30406">MQNLSGKTAVITGAAEGIGQAIASRAAAEGMNLVLADINADKLQATVAEFEARGVPVIGHRVDVSDAAQVEALADAAFARFGNVHLLVNNAGVAISRPVWETTPEDWQWVMGVNLYGVTHGLRSFIPRMLANDEEGYIINTASVAGLFSQPGSAAYNASKHAVVAISEGLHFDLQLRQSKLHVAVLCPAWVKTGIANAERNRTVGEHIDWSKADRVNQYTAKFMQQSVENGIPVEKVADDVFKAIAEDRFYILTHQKIKPLIHTRMEDILQERLPTLAGM</sequence>
<dbReference type="SUPFAM" id="SSF51735">
    <property type="entry name" value="NAD(P)-binding Rossmann-fold domains"/>
    <property type="match status" value="1"/>
</dbReference>
<comment type="caution">
    <text evidence="5">The sequence shown here is derived from an EMBL/GenBank/DDBJ whole genome shotgun (WGS) entry which is preliminary data.</text>
</comment>
<evidence type="ECO:0000313" key="5">
    <source>
        <dbReference type="EMBL" id="RZU47680.1"/>
    </source>
</evidence>
<dbReference type="PANTHER" id="PTHR44196:SF1">
    <property type="entry name" value="DEHYDROGENASE_REDUCTASE SDR FAMILY MEMBER 7B"/>
    <property type="match status" value="1"/>
</dbReference>
<dbReference type="GO" id="GO:0016491">
    <property type="term" value="F:oxidoreductase activity"/>
    <property type="evidence" value="ECO:0007669"/>
    <property type="project" value="UniProtKB-KW"/>
</dbReference>
<keyword evidence="2" id="KW-0560">Oxidoreductase</keyword>
<dbReference type="PRINTS" id="PR00080">
    <property type="entry name" value="SDRFAMILY"/>
</dbReference>
<dbReference type="SMART" id="SM00822">
    <property type="entry name" value="PKS_KR"/>
    <property type="match status" value="1"/>
</dbReference>
<dbReference type="PANTHER" id="PTHR44196">
    <property type="entry name" value="DEHYDROGENASE/REDUCTASE SDR FAMILY MEMBER 7B"/>
    <property type="match status" value="1"/>
</dbReference>
<proteinExistence type="inferred from homology"/>
<dbReference type="InterPro" id="IPR020904">
    <property type="entry name" value="Sc_DH/Rdtase_CS"/>
</dbReference>
<dbReference type="Gene3D" id="3.40.50.720">
    <property type="entry name" value="NAD(P)-binding Rossmann-like Domain"/>
    <property type="match status" value="1"/>
</dbReference>
<evidence type="ECO:0000259" key="4">
    <source>
        <dbReference type="SMART" id="SM00822"/>
    </source>
</evidence>
<evidence type="ECO:0000256" key="1">
    <source>
        <dbReference type="ARBA" id="ARBA00006484"/>
    </source>
</evidence>
<dbReference type="PRINTS" id="PR00081">
    <property type="entry name" value="GDHRDH"/>
</dbReference>
<reference evidence="5 6" key="1">
    <citation type="submission" date="2019-02" db="EMBL/GenBank/DDBJ databases">
        <title>Genomic Encyclopedia of Type Strains, Phase IV (KMG-IV): sequencing the most valuable type-strain genomes for metagenomic binning, comparative biology and taxonomic classification.</title>
        <authorList>
            <person name="Goeker M."/>
        </authorList>
    </citation>
    <scope>NUCLEOTIDE SEQUENCE [LARGE SCALE GENOMIC DNA]</scope>
    <source>
        <strain evidence="5 6">DSM 105135</strain>
    </source>
</reference>
<dbReference type="PROSITE" id="PS00061">
    <property type="entry name" value="ADH_SHORT"/>
    <property type="match status" value="1"/>
</dbReference>
<comment type="similarity">
    <text evidence="1 3">Belongs to the short-chain dehydrogenases/reductases (SDR) family.</text>
</comment>
<dbReference type="InterPro" id="IPR002347">
    <property type="entry name" value="SDR_fam"/>
</dbReference>
<feature type="domain" description="Ketoreductase" evidence="4">
    <location>
        <begin position="7"/>
        <end position="198"/>
    </location>
</feature>
<evidence type="ECO:0000256" key="3">
    <source>
        <dbReference type="RuleBase" id="RU000363"/>
    </source>
</evidence>
<protein>
    <submittedName>
        <fullName evidence="5">NADP-dependent 3-hydroxy acid dehydrogenase YdfG</fullName>
    </submittedName>
</protein>
<dbReference type="GO" id="GO:0016020">
    <property type="term" value="C:membrane"/>
    <property type="evidence" value="ECO:0007669"/>
    <property type="project" value="TreeGrafter"/>
</dbReference>
<dbReference type="InterPro" id="IPR057326">
    <property type="entry name" value="KR_dom"/>
</dbReference>
<dbReference type="OrthoDB" id="4690547at2"/>
<dbReference type="Pfam" id="PF00106">
    <property type="entry name" value="adh_short"/>
    <property type="match status" value="1"/>
</dbReference>
<dbReference type="RefSeq" id="WP_130410902.1">
    <property type="nucleotide sequence ID" value="NZ_SHKX01000010.1"/>
</dbReference>
<dbReference type="NCBIfam" id="NF004843">
    <property type="entry name" value="PRK06194.1"/>
    <property type="match status" value="1"/>
</dbReference>
<keyword evidence="6" id="KW-1185">Reference proteome</keyword>
<gene>
    <name evidence="5" type="ORF">EV700_0647</name>
</gene>